<evidence type="ECO:0000256" key="3">
    <source>
        <dbReference type="ARBA" id="ARBA00023242"/>
    </source>
</evidence>
<keyword evidence="4" id="KW-0863">Zinc-finger</keyword>
<dbReference type="Pfam" id="PF05920">
    <property type="entry name" value="Homeobox_KN"/>
    <property type="match status" value="1"/>
</dbReference>
<feature type="DNA-binding region" description="Homeobox" evidence="5">
    <location>
        <begin position="54"/>
        <end position="107"/>
    </location>
</feature>
<dbReference type="SMART" id="SM00355">
    <property type="entry name" value="ZnF_C2H2"/>
    <property type="match status" value="3"/>
</dbReference>
<dbReference type="EMBL" id="JBFXLT010000040">
    <property type="protein sequence ID" value="KAL2813452.1"/>
    <property type="molecule type" value="Genomic_DNA"/>
</dbReference>
<organism evidence="9 10">
    <name type="scientific">Aspergillus granulosus</name>
    <dbReference type="NCBI Taxonomy" id="176169"/>
    <lineage>
        <taxon>Eukaryota</taxon>
        <taxon>Fungi</taxon>
        <taxon>Dikarya</taxon>
        <taxon>Ascomycota</taxon>
        <taxon>Pezizomycotina</taxon>
        <taxon>Eurotiomycetes</taxon>
        <taxon>Eurotiomycetidae</taxon>
        <taxon>Eurotiales</taxon>
        <taxon>Aspergillaceae</taxon>
        <taxon>Aspergillus</taxon>
        <taxon>Aspergillus subgen. Nidulantes</taxon>
    </lineage>
</organism>
<proteinExistence type="predicted"/>
<gene>
    <name evidence="9" type="ORF">BJX63DRAFT_421310</name>
</gene>
<dbReference type="PANTHER" id="PTHR11850">
    <property type="entry name" value="HOMEOBOX PROTEIN TRANSCRIPTION FACTORS"/>
    <property type="match status" value="1"/>
</dbReference>
<dbReference type="InterPro" id="IPR008422">
    <property type="entry name" value="KN_HD"/>
</dbReference>
<dbReference type="PROSITE" id="PS00028">
    <property type="entry name" value="ZINC_FINGER_C2H2_1"/>
    <property type="match status" value="2"/>
</dbReference>
<keyword evidence="10" id="KW-1185">Reference proteome</keyword>
<evidence type="ECO:0000313" key="10">
    <source>
        <dbReference type="Proteomes" id="UP001610334"/>
    </source>
</evidence>
<dbReference type="Gene3D" id="1.10.10.60">
    <property type="entry name" value="Homeodomain-like"/>
    <property type="match status" value="1"/>
</dbReference>
<keyword evidence="3 5" id="KW-0539">Nucleus</keyword>
<keyword evidence="1 5" id="KW-0238">DNA-binding</keyword>
<dbReference type="InterPro" id="IPR001356">
    <property type="entry name" value="HD"/>
</dbReference>
<comment type="subcellular location">
    <subcellularLocation>
        <location evidence="5">Nucleus</location>
    </subcellularLocation>
</comment>
<keyword evidence="4" id="KW-0479">Metal-binding</keyword>
<dbReference type="InterPro" id="IPR013087">
    <property type="entry name" value="Znf_C2H2_type"/>
</dbReference>
<evidence type="ECO:0000256" key="1">
    <source>
        <dbReference type="ARBA" id="ARBA00023125"/>
    </source>
</evidence>
<evidence type="ECO:0000313" key="9">
    <source>
        <dbReference type="EMBL" id="KAL2813452.1"/>
    </source>
</evidence>
<dbReference type="InterPro" id="IPR036236">
    <property type="entry name" value="Znf_C2H2_sf"/>
</dbReference>
<dbReference type="Proteomes" id="UP001610334">
    <property type="component" value="Unassembled WGS sequence"/>
</dbReference>
<comment type="caution">
    <text evidence="9">The sequence shown here is derived from an EMBL/GenBank/DDBJ whole genome shotgun (WGS) entry which is preliminary data.</text>
</comment>
<dbReference type="SMART" id="SM00389">
    <property type="entry name" value="HOX"/>
    <property type="match status" value="1"/>
</dbReference>
<evidence type="ECO:0000259" key="7">
    <source>
        <dbReference type="PROSITE" id="PS50071"/>
    </source>
</evidence>
<dbReference type="SUPFAM" id="SSF57667">
    <property type="entry name" value="beta-beta-alpha zinc fingers"/>
    <property type="match status" value="1"/>
</dbReference>
<dbReference type="InterPro" id="IPR050224">
    <property type="entry name" value="TALE_homeobox"/>
</dbReference>
<evidence type="ECO:0000256" key="4">
    <source>
        <dbReference type="PROSITE-ProRule" id="PRU00042"/>
    </source>
</evidence>
<dbReference type="PROSITE" id="PS00027">
    <property type="entry name" value="HOMEOBOX_1"/>
    <property type="match status" value="1"/>
</dbReference>
<evidence type="ECO:0000256" key="2">
    <source>
        <dbReference type="ARBA" id="ARBA00023155"/>
    </source>
</evidence>
<reference evidence="9 10" key="1">
    <citation type="submission" date="2024-07" db="EMBL/GenBank/DDBJ databases">
        <title>Section-level genome sequencing and comparative genomics of Aspergillus sections Usti and Cavernicolus.</title>
        <authorList>
            <consortium name="Lawrence Berkeley National Laboratory"/>
            <person name="Nybo J.L."/>
            <person name="Vesth T.C."/>
            <person name="Theobald S."/>
            <person name="Frisvad J.C."/>
            <person name="Larsen T.O."/>
            <person name="Kjaerboelling I."/>
            <person name="Rothschild-Mancinelli K."/>
            <person name="Lyhne E.K."/>
            <person name="Kogle M.E."/>
            <person name="Barry K."/>
            <person name="Clum A."/>
            <person name="Na H."/>
            <person name="Ledsgaard L."/>
            <person name="Lin J."/>
            <person name="Lipzen A."/>
            <person name="Kuo A."/>
            <person name="Riley R."/>
            <person name="Mondo S."/>
            <person name="Labutti K."/>
            <person name="Haridas S."/>
            <person name="Pangalinan J."/>
            <person name="Salamov A.A."/>
            <person name="Simmons B.A."/>
            <person name="Magnuson J.K."/>
            <person name="Chen J."/>
            <person name="Drula E."/>
            <person name="Henrissat B."/>
            <person name="Wiebenga A."/>
            <person name="Lubbers R.J."/>
            <person name="Gomes A.C."/>
            <person name="Makela M.R."/>
            <person name="Stajich J."/>
            <person name="Grigoriev I.V."/>
            <person name="Mortensen U.H."/>
            <person name="De Vries R.P."/>
            <person name="Baker S.E."/>
            <person name="Andersen M.R."/>
        </authorList>
    </citation>
    <scope>NUCLEOTIDE SEQUENCE [LARGE SCALE GENOMIC DNA]</scope>
    <source>
        <strain evidence="9 10">CBS 588.65</strain>
    </source>
</reference>
<name>A0ABR4HDH4_9EURO</name>
<feature type="region of interest" description="Disordered" evidence="6">
    <location>
        <begin position="163"/>
        <end position="238"/>
    </location>
</feature>
<dbReference type="PROSITE" id="PS50157">
    <property type="entry name" value="ZINC_FINGER_C2H2_2"/>
    <property type="match status" value="1"/>
</dbReference>
<dbReference type="CDD" id="cd00086">
    <property type="entry name" value="homeodomain"/>
    <property type="match status" value="1"/>
</dbReference>
<feature type="compositionally biased region" description="Low complexity" evidence="6">
    <location>
        <begin position="180"/>
        <end position="217"/>
    </location>
</feature>
<dbReference type="InterPro" id="IPR009057">
    <property type="entry name" value="Homeodomain-like_sf"/>
</dbReference>
<accession>A0ABR4HDH4</accession>
<evidence type="ECO:0000256" key="5">
    <source>
        <dbReference type="PROSITE-ProRule" id="PRU00108"/>
    </source>
</evidence>
<protein>
    <submittedName>
        <fullName evidence="9">Uncharacterized protein</fullName>
    </submittedName>
</protein>
<dbReference type="PROSITE" id="PS50071">
    <property type="entry name" value="HOMEOBOX_2"/>
    <property type="match status" value="1"/>
</dbReference>
<evidence type="ECO:0000259" key="8">
    <source>
        <dbReference type="PROSITE" id="PS50157"/>
    </source>
</evidence>
<keyword evidence="2 5" id="KW-0371">Homeobox</keyword>
<dbReference type="InterPro" id="IPR017970">
    <property type="entry name" value="Homeobox_CS"/>
</dbReference>
<dbReference type="SUPFAM" id="SSF46689">
    <property type="entry name" value="Homeodomain-like"/>
    <property type="match status" value="1"/>
</dbReference>
<keyword evidence="4" id="KW-0862">Zinc</keyword>
<feature type="domain" description="C2H2-type" evidence="8">
    <location>
        <begin position="246"/>
        <end position="274"/>
    </location>
</feature>
<feature type="domain" description="Homeobox" evidence="7">
    <location>
        <begin position="52"/>
        <end position="106"/>
    </location>
</feature>
<sequence length="537" mass="60867">MSLDDLEHTFGAELLETTPLDGEFGGDLCSSEQLESFIFDIDLDSFLPPVEISRAAVQTLRKWFDQHSEWPYPNKHEKAYLSQRTGLTLTQVSTWFANARRRQKYRSARGNGGLTLQRRDSLEIINIGSSNEMLDPLERWRNSPPEAEAASLDAIMSAVAESRTRNYEPGVSPRSTPNDSRSIASSNRSRSAVSSSPSSTQSFGSHSSNASFSRFYSAEPRRRRRRGKSSTIQGLATATDREGRPFQCTFCTDTFRTKYDWTRHEKTLHLSLETYTCCPSGPAYTGHDMGSRCAFCDYPNPPESHLESHAYSACQAKPKALRTFYRKDHLMQHLRLVHGANQFPPSIDSWKSKVNRVNSRCGFCSQTFELWSERNEHLAQHFRKGALMKDWRGHHGLDPAVALAVENSMPPYQIGIEAESLQPFSATRSNQTDPMTGAAINPSAFEYFTSLLTERIRRAQVANEIITDERIQAEARKVLFGDDDPWNQTPADNPEWLRLFKLGLGTYPEDPPREEWVHLALPPREVEAKQAYRMASQ</sequence>
<evidence type="ECO:0000256" key="6">
    <source>
        <dbReference type="SAM" id="MobiDB-lite"/>
    </source>
</evidence>